<proteinExistence type="predicted"/>
<name>A0A392SXH6_9FABA</name>
<evidence type="ECO:0000313" key="1">
    <source>
        <dbReference type="EMBL" id="MCI53127.1"/>
    </source>
</evidence>
<organism evidence="1 2">
    <name type="scientific">Trifolium medium</name>
    <dbReference type="NCBI Taxonomy" id="97028"/>
    <lineage>
        <taxon>Eukaryota</taxon>
        <taxon>Viridiplantae</taxon>
        <taxon>Streptophyta</taxon>
        <taxon>Embryophyta</taxon>
        <taxon>Tracheophyta</taxon>
        <taxon>Spermatophyta</taxon>
        <taxon>Magnoliopsida</taxon>
        <taxon>eudicotyledons</taxon>
        <taxon>Gunneridae</taxon>
        <taxon>Pentapetalae</taxon>
        <taxon>rosids</taxon>
        <taxon>fabids</taxon>
        <taxon>Fabales</taxon>
        <taxon>Fabaceae</taxon>
        <taxon>Papilionoideae</taxon>
        <taxon>50 kb inversion clade</taxon>
        <taxon>NPAAA clade</taxon>
        <taxon>Hologalegina</taxon>
        <taxon>IRL clade</taxon>
        <taxon>Trifolieae</taxon>
        <taxon>Trifolium</taxon>
    </lineage>
</organism>
<dbReference type="EMBL" id="LXQA010458302">
    <property type="protein sequence ID" value="MCI53127.1"/>
    <property type="molecule type" value="Genomic_DNA"/>
</dbReference>
<evidence type="ECO:0000313" key="2">
    <source>
        <dbReference type="Proteomes" id="UP000265520"/>
    </source>
</evidence>
<keyword evidence="2" id="KW-1185">Reference proteome</keyword>
<accession>A0A392SXH6</accession>
<dbReference type="Proteomes" id="UP000265520">
    <property type="component" value="Unassembled WGS sequence"/>
</dbReference>
<sequence>GVTAWAPHPTLPPHDLLYSL</sequence>
<dbReference type="AlphaFoldDB" id="A0A392SXH6"/>
<reference evidence="1 2" key="1">
    <citation type="journal article" date="2018" name="Front. Plant Sci.">
        <title>Red Clover (Trifolium pratense) and Zigzag Clover (T. medium) - A Picture of Genomic Similarities and Differences.</title>
        <authorList>
            <person name="Dluhosova J."/>
            <person name="Istvanek J."/>
            <person name="Nedelnik J."/>
            <person name="Repkova J."/>
        </authorList>
    </citation>
    <scope>NUCLEOTIDE SEQUENCE [LARGE SCALE GENOMIC DNA]</scope>
    <source>
        <strain evidence="2">cv. 10/8</strain>
        <tissue evidence="1">Leaf</tissue>
    </source>
</reference>
<feature type="non-terminal residue" evidence="1">
    <location>
        <position position="1"/>
    </location>
</feature>
<protein>
    <submittedName>
        <fullName evidence="1">Uncharacterized protein</fullName>
    </submittedName>
</protein>
<comment type="caution">
    <text evidence="1">The sequence shown here is derived from an EMBL/GenBank/DDBJ whole genome shotgun (WGS) entry which is preliminary data.</text>
</comment>